<dbReference type="PROSITE" id="PS50949">
    <property type="entry name" value="HTH_GNTR"/>
    <property type="match status" value="1"/>
</dbReference>
<evidence type="ECO:0000256" key="2">
    <source>
        <dbReference type="ARBA" id="ARBA00023125"/>
    </source>
</evidence>
<dbReference type="Pfam" id="PF00392">
    <property type="entry name" value="GntR"/>
    <property type="match status" value="1"/>
</dbReference>
<dbReference type="Gene3D" id="1.10.10.10">
    <property type="entry name" value="Winged helix-like DNA-binding domain superfamily/Winged helix DNA-binding domain"/>
    <property type="match status" value="1"/>
</dbReference>
<dbReference type="PANTHER" id="PTHR43537">
    <property type="entry name" value="TRANSCRIPTIONAL REGULATOR, GNTR FAMILY"/>
    <property type="match status" value="1"/>
</dbReference>
<dbReference type="SMART" id="SM00345">
    <property type="entry name" value="HTH_GNTR"/>
    <property type="match status" value="1"/>
</dbReference>
<gene>
    <name evidence="5" type="primary">ydfH_9</name>
    <name evidence="5" type="ORF">THS5294_02636</name>
</gene>
<dbReference type="InterPro" id="IPR036390">
    <property type="entry name" value="WH_DNA-bd_sf"/>
</dbReference>
<dbReference type="Proteomes" id="UP000051298">
    <property type="component" value="Unassembled WGS sequence"/>
</dbReference>
<keyword evidence="2" id="KW-0238">DNA-binding</keyword>
<dbReference type="GO" id="GO:0003700">
    <property type="term" value="F:DNA-binding transcription factor activity"/>
    <property type="evidence" value="ECO:0007669"/>
    <property type="project" value="InterPro"/>
</dbReference>
<dbReference type="GO" id="GO:0003677">
    <property type="term" value="F:DNA binding"/>
    <property type="evidence" value="ECO:0007669"/>
    <property type="project" value="UniProtKB-KW"/>
</dbReference>
<dbReference type="PANTHER" id="PTHR43537:SF53">
    <property type="entry name" value="HTH-TYPE TRANSCRIPTIONAL REPRESSOR NANR"/>
    <property type="match status" value="1"/>
</dbReference>
<accession>A0A0P1F1F7</accession>
<dbReference type="Pfam" id="PF07729">
    <property type="entry name" value="FCD"/>
    <property type="match status" value="1"/>
</dbReference>
<dbReference type="InterPro" id="IPR008920">
    <property type="entry name" value="TF_FadR/GntR_C"/>
</dbReference>
<dbReference type="AlphaFoldDB" id="A0A0P1F1F7"/>
<feature type="domain" description="HTH gntR-type" evidence="4">
    <location>
        <begin position="19"/>
        <end position="86"/>
    </location>
</feature>
<evidence type="ECO:0000313" key="6">
    <source>
        <dbReference type="Proteomes" id="UP000051298"/>
    </source>
</evidence>
<reference evidence="5 6" key="1">
    <citation type="submission" date="2015-09" db="EMBL/GenBank/DDBJ databases">
        <authorList>
            <consortium name="Swine Surveillance"/>
        </authorList>
    </citation>
    <scope>NUCLEOTIDE SEQUENCE [LARGE SCALE GENOMIC DNA]</scope>
    <source>
        <strain evidence="5 6">CECT 5294</strain>
    </source>
</reference>
<keyword evidence="3" id="KW-0804">Transcription</keyword>
<evidence type="ECO:0000259" key="4">
    <source>
        <dbReference type="PROSITE" id="PS50949"/>
    </source>
</evidence>
<evidence type="ECO:0000313" key="5">
    <source>
        <dbReference type="EMBL" id="CUH61331.1"/>
    </source>
</evidence>
<dbReference type="InterPro" id="IPR000524">
    <property type="entry name" value="Tscrpt_reg_HTH_GntR"/>
</dbReference>
<sequence>MIEFAYCLYTYCMNQKKTKRSKSSCADDLRKRILSLEIAPGSDLDEVSLSEEYGISRTPLREIFHRLSGDGYVRLEENRGAKVASMDLSVMRVFFQTAPLIYCTVARQAAESRTSLQVADLRKIQAAFTAAAKAGDVGESAILNHQFHEQIGHMAHNPYLMASLKRMLIDHTRLSQTFFDPQSELDQNRIAQAVDQHDAMISAIEAKEPSLAIDLTLQHWDLSRNEMEKYVRPDPLPLDVISMKDRRNAL</sequence>
<dbReference type="SUPFAM" id="SSF46785">
    <property type="entry name" value="Winged helix' DNA-binding domain"/>
    <property type="match status" value="1"/>
</dbReference>
<dbReference type="EMBL" id="CYRX01000031">
    <property type="protein sequence ID" value="CUH61331.1"/>
    <property type="molecule type" value="Genomic_DNA"/>
</dbReference>
<dbReference type="SUPFAM" id="SSF48008">
    <property type="entry name" value="GntR ligand-binding domain-like"/>
    <property type="match status" value="1"/>
</dbReference>
<evidence type="ECO:0000256" key="1">
    <source>
        <dbReference type="ARBA" id="ARBA00023015"/>
    </source>
</evidence>
<dbReference type="InterPro" id="IPR011711">
    <property type="entry name" value="GntR_C"/>
</dbReference>
<protein>
    <submittedName>
        <fullName evidence="5">Putative HTH-type transcriptional regulator YdfH</fullName>
    </submittedName>
</protein>
<dbReference type="CDD" id="cd07377">
    <property type="entry name" value="WHTH_GntR"/>
    <property type="match status" value="1"/>
</dbReference>
<name>A0A0P1F1F7_9RHOB</name>
<organism evidence="5 6">
    <name type="scientific">Thalassobacter stenotrophicus</name>
    <dbReference type="NCBI Taxonomy" id="266809"/>
    <lineage>
        <taxon>Bacteria</taxon>
        <taxon>Pseudomonadati</taxon>
        <taxon>Pseudomonadota</taxon>
        <taxon>Alphaproteobacteria</taxon>
        <taxon>Rhodobacterales</taxon>
        <taxon>Roseobacteraceae</taxon>
        <taxon>Thalassobacter</taxon>
    </lineage>
</organism>
<keyword evidence="1" id="KW-0805">Transcription regulation</keyword>
<dbReference type="SMART" id="SM00895">
    <property type="entry name" value="FCD"/>
    <property type="match status" value="1"/>
</dbReference>
<dbReference type="InterPro" id="IPR036388">
    <property type="entry name" value="WH-like_DNA-bd_sf"/>
</dbReference>
<proteinExistence type="predicted"/>
<dbReference type="Gene3D" id="1.20.120.530">
    <property type="entry name" value="GntR ligand-binding domain-like"/>
    <property type="match status" value="1"/>
</dbReference>
<evidence type="ECO:0000256" key="3">
    <source>
        <dbReference type="ARBA" id="ARBA00023163"/>
    </source>
</evidence>